<organism evidence="2 3">
    <name type="scientific">Asticcacaulis machinosus</name>
    <dbReference type="NCBI Taxonomy" id="2984211"/>
    <lineage>
        <taxon>Bacteria</taxon>
        <taxon>Pseudomonadati</taxon>
        <taxon>Pseudomonadota</taxon>
        <taxon>Alphaproteobacteria</taxon>
        <taxon>Caulobacterales</taxon>
        <taxon>Caulobacteraceae</taxon>
        <taxon>Asticcacaulis</taxon>
    </lineage>
</organism>
<evidence type="ECO:0000256" key="1">
    <source>
        <dbReference type="ARBA" id="ARBA00006479"/>
    </source>
</evidence>
<dbReference type="Gene3D" id="3.30.420.40">
    <property type="match status" value="2"/>
</dbReference>
<accession>A0ABT5HHI9</accession>
<keyword evidence="3" id="KW-1185">Reference proteome</keyword>
<proteinExistence type="inferred from homology"/>
<dbReference type="RefSeq" id="WP_272743900.1">
    <property type="nucleotide sequence ID" value="NZ_JAQQKV010000001.1"/>
</dbReference>
<dbReference type="InterPro" id="IPR036388">
    <property type="entry name" value="WH-like_DNA-bd_sf"/>
</dbReference>
<dbReference type="Pfam" id="PF00480">
    <property type="entry name" value="ROK"/>
    <property type="match status" value="1"/>
</dbReference>
<comment type="caution">
    <text evidence="2">The sequence shown here is derived from an EMBL/GenBank/DDBJ whole genome shotgun (WGS) entry which is preliminary data.</text>
</comment>
<dbReference type="SUPFAM" id="SSF53067">
    <property type="entry name" value="Actin-like ATPase domain"/>
    <property type="match status" value="1"/>
</dbReference>
<dbReference type="Proteomes" id="UP001218579">
    <property type="component" value="Unassembled WGS sequence"/>
</dbReference>
<dbReference type="PANTHER" id="PTHR18964">
    <property type="entry name" value="ROK (REPRESSOR, ORF, KINASE) FAMILY"/>
    <property type="match status" value="1"/>
</dbReference>
<name>A0ABT5HHI9_9CAUL</name>
<dbReference type="SUPFAM" id="SSF46785">
    <property type="entry name" value="Winged helix' DNA-binding domain"/>
    <property type="match status" value="1"/>
</dbReference>
<evidence type="ECO:0000313" key="3">
    <source>
        <dbReference type="Proteomes" id="UP001218579"/>
    </source>
</evidence>
<gene>
    <name evidence="2" type="ORF">PQU98_05545</name>
</gene>
<evidence type="ECO:0000313" key="2">
    <source>
        <dbReference type="EMBL" id="MDC7675581.1"/>
    </source>
</evidence>
<protein>
    <submittedName>
        <fullName evidence="2">ROK family transcriptional regulator</fullName>
    </submittedName>
</protein>
<dbReference type="Gene3D" id="1.10.10.10">
    <property type="entry name" value="Winged helix-like DNA-binding domain superfamily/Winged helix DNA-binding domain"/>
    <property type="match status" value="1"/>
</dbReference>
<reference evidence="2 3" key="1">
    <citation type="submission" date="2023-01" db="EMBL/GenBank/DDBJ databases">
        <title>Novel species of the genus Asticcacaulis isolated from rivers.</title>
        <authorList>
            <person name="Lu H."/>
        </authorList>
    </citation>
    <scope>NUCLEOTIDE SEQUENCE [LARGE SCALE GENOMIC DNA]</scope>
    <source>
        <strain evidence="2 3">LKC15W</strain>
    </source>
</reference>
<sequence>MSLFFLDSLQNFDDASTDGSESTEKYGGTNIARAADRNLWLTLQAIRAHGLITRVELARMMGLTGPAISNITNQLIRTKLVKKAGRIEGMRGQPAQKLCINPDGAFSLGLNIDRDHLTFVVLDFSGNVRFRISEEIAFSLPEDVLAFLKTQIDHITKKRIVDVKRIIGLGIGMPDDLGEVRLPGQPDSYHLWSETDIQRLLSETFHLPVYIENDAAAASIGEMHFGKGLKLNSFFYLLFSSGLGGGLVINQRYHRGAHGRSGELSFLPLIHPTDPTRTDLGKTVGDAFVFSDLRAQFRNAGYDVEHPDDIKPYLLSESDIIDAWIDNGVDFLTLPLLAMIYSVDPEMILIGGRLPPALIDRLCEKLGDRLRVFGSRLTLPPILQADLAEDAPALGAAALAFNDRFIAHVRNAMRVEA</sequence>
<dbReference type="PANTHER" id="PTHR18964:SF149">
    <property type="entry name" value="BIFUNCTIONAL UDP-N-ACETYLGLUCOSAMINE 2-EPIMERASE_N-ACETYLMANNOSAMINE KINASE"/>
    <property type="match status" value="1"/>
</dbReference>
<comment type="similarity">
    <text evidence="1">Belongs to the ROK (NagC/XylR) family.</text>
</comment>
<dbReference type="InterPro" id="IPR036390">
    <property type="entry name" value="WH_DNA-bd_sf"/>
</dbReference>
<dbReference type="EMBL" id="JAQQKV010000001">
    <property type="protein sequence ID" value="MDC7675581.1"/>
    <property type="molecule type" value="Genomic_DNA"/>
</dbReference>
<dbReference type="InterPro" id="IPR000600">
    <property type="entry name" value="ROK"/>
</dbReference>
<dbReference type="InterPro" id="IPR043129">
    <property type="entry name" value="ATPase_NBD"/>
</dbReference>